<organism evidence="2 3">
    <name type="scientific">Gracilimonas halophila</name>
    <dbReference type="NCBI Taxonomy" id="1834464"/>
    <lineage>
        <taxon>Bacteria</taxon>
        <taxon>Pseudomonadati</taxon>
        <taxon>Balneolota</taxon>
        <taxon>Balneolia</taxon>
        <taxon>Balneolales</taxon>
        <taxon>Balneolaceae</taxon>
        <taxon>Gracilimonas</taxon>
    </lineage>
</organism>
<dbReference type="RefSeq" id="WP_390301179.1">
    <property type="nucleotide sequence ID" value="NZ_JBHULI010000024.1"/>
</dbReference>
<dbReference type="Proteomes" id="UP001597460">
    <property type="component" value="Unassembled WGS sequence"/>
</dbReference>
<protein>
    <submittedName>
        <fullName evidence="2">DUF2779 domain-containing protein</fullName>
    </submittedName>
</protein>
<dbReference type="EMBL" id="JBHULI010000024">
    <property type="protein sequence ID" value="MFD2532560.1"/>
    <property type="molecule type" value="Genomic_DNA"/>
</dbReference>
<keyword evidence="3" id="KW-1185">Reference proteome</keyword>
<reference evidence="3" key="1">
    <citation type="journal article" date="2019" name="Int. J. Syst. Evol. Microbiol.">
        <title>The Global Catalogue of Microorganisms (GCM) 10K type strain sequencing project: providing services to taxonomists for standard genome sequencing and annotation.</title>
        <authorList>
            <consortium name="The Broad Institute Genomics Platform"/>
            <consortium name="The Broad Institute Genome Sequencing Center for Infectious Disease"/>
            <person name="Wu L."/>
            <person name="Ma J."/>
        </authorList>
    </citation>
    <scope>NUCLEOTIDE SEQUENCE [LARGE SCALE GENOMIC DNA]</scope>
    <source>
        <strain evidence="3">KCTC 52042</strain>
    </source>
</reference>
<gene>
    <name evidence="2" type="ORF">ACFSVN_08905</name>
</gene>
<evidence type="ECO:0000313" key="2">
    <source>
        <dbReference type="EMBL" id="MFD2532560.1"/>
    </source>
</evidence>
<name>A0ABW5JJB6_9BACT</name>
<proteinExistence type="predicted"/>
<dbReference type="InterPro" id="IPR021301">
    <property type="entry name" value="DUF2779"/>
</dbReference>
<feature type="domain" description="DUF2779" evidence="1">
    <location>
        <begin position="94"/>
        <end position="231"/>
    </location>
</feature>
<evidence type="ECO:0000313" key="3">
    <source>
        <dbReference type="Proteomes" id="UP001597460"/>
    </source>
</evidence>
<accession>A0ABW5JJB6</accession>
<evidence type="ECO:0000259" key="1">
    <source>
        <dbReference type="Pfam" id="PF11074"/>
    </source>
</evidence>
<sequence>MQWREKDFSRPHIFDVWNEQGMQKKYLDKEVYFMEELIPGMLPANPELLYVQPEWDNDQRKTIQIMKQTGHHEATEALAPGLFHEMDSWTYPLHFIDFEAVLAAIPFHKGLYPYDYVPFQFSCHTMYEDGRVEHRADWIEETPGKLPSIMFVRKLKECLEGDEGTVFRYHNFENTVLNKMKDLIREREPEDAEELIAFIESLVKGGEREMVDQYEMIKKYYYSPVMKNSISIKKVLPAVLSESPKLQEIYSQPYSGLYLKNKVFYQPNPETGQAINPYELLNKVGYGIPDYDDSDKAIGEDSISEGGAAMMAWSRLQFNDLDKTQRDAILQSLYEYCELDTLAMVMIHQHWNFLKKN</sequence>
<comment type="caution">
    <text evidence="2">The sequence shown here is derived from an EMBL/GenBank/DDBJ whole genome shotgun (WGS) entry which is preliminary data.</text>
</comment>
<dbReference type="Pfam" id="PF11074">
    <property type="entry name" value="DUF2779"/>
    <property type="match status" value="1"/>
</dbReference>